<evidence type="ECO:0000256" key="1">
    <source>
        <dbReference type="SAM" id="MobiDB-lite"/>
    </source>
</evidence>
<gene>
    <name evidence="2" type="ORF">Q8A67_002488</name>
</gene>
<dbReference type="PANTHER" id="PTHR13147">
    <property type="entry name" value="FOUR-JOINTED BOX PROTEIN 1"/>
    <property type="match status" value="1"/>
</dbReference>
<dbReference type="Proteomes" id="UP001187343">
    <property type="component" value="Unassembled WGS sequence"/>
</dbReference>
<sequence length="620" mass="68846">MNAGKVKLCASLCMWLGIVTWIGNVKLHLWSVFVQQPTERDIAFSLSNEQVNVSKRHASEHAALRDGETFNIRSPVILDNVIEHRVFWSAWLDGFSTRVFGVEHERKWREQVRDARVVVLEAGCGRPTNRLATFADGTRACVRYGIDADQVLGETLSYYLAELLGISNLPPLALSKLNLSSEQWASVRGSIEALEWSPSAIVSLTEFIPNVTGVFIPLHLRKQQGGGLQLSAETVSNMTVAYLVELMQWSDLIIFDYLTANFDRIVSHIFSLQWDARVMERTTNNLLKTVNGHLLFIDNEAGLVHGYRVLGLWERYHRLLLSSSCIFRRSTVRRISEMKRSGNSAKLLYELYRAREPLARELGSLSDEHALTLQNRIDVVYKHIKQCTEIITRLHLALRNLQTRECLSNSLRSADTSSRIKCLRAPASGFRNAQSGRQHVPIQAHTAIHKSANNPQPIRHTDTHPPLRNSPVHGHPLPKTREGKRTLQTPSHGTRSARPAAPFCPAPAGPPGQCNRAGTEKKGSVWAEALDPPSPALFSPVTSSISCVRLSEGLSLLFRNTELPVAKVPLKGSSVECRDSASLMPFPERACATQTAGATTSNYAASQYKNPAVQGGVQIE</sequence>
<name>A0AA88QLH9_9TELE</name>
<comment type="caution">
    <text evidence="2">The sequence shown here is derived from an EMBL/GenBank/DDBJ whole genome shotgun (WGS) entry which is preliminary data.</text>
</comment>
<feature type="region of interest" description="Disordered" evidence="1">
    <location>
        <begin position="451"/>
        <end position="500"/>
    </location>
</feature>
<evidence type="ECO:0000313" key="3">
    <source>
        <dbReference type="Proteomes" id="UP001187343"/>
    </source>
</evidence>
<keyword evidence="3" id="KW-1185">Reference proteome</keyword>
<proteinExistence type="predicted"/>
<dbReference type="InterPro" id="IPR024868">
    <property type="entry name" value="FJX1/FJ"/>
</dbReference>
<evidence type="ECO:0000313" key="2">
    <source>
        <dbReference type="EMBL" id="KAK2914089.1"/>
    </source>
</evidence>
<dbReference type="GO" id="GO:0007267">
    <property type="term" value="P:cell-cell signaling"/>
    <property type="evidence" value="ECO:0007669"/>
    <property type="project" value="TreeGrafter"/>
</dbReference>
<dbReference type="GO" id="GO:0005615">
    <property type="term" value="C:extracellular space"/>
    <property type="evidence" value="ECO:0007669"/>
    <property type="project" value="TreeGrafter"/>
</dbReference>
<protein>
    <recommendedName>
        <fullName evidence="4">Four-jointed box protein 1</fullName>
    </recommendedName>
</protein>
<dbReference type="EMBL" id="JAUYZG010000002">
    <property type="protein sequence ID" value="KAK2914089.1"/>
    <property type="molecule type" value="Genomic_DNA"/>
</dbReference>
<dbReference type="AlphaFoldDB" id="A0AA88QLH9"/>
<reference evidence="2" key="1">
    <citation type="submission" date="2023-08" db="EMBL/GenBank/DDBJ databases">
        <title>Chromosome-level Genome Assembly of mud carp (Cirrhinus molitorella).</title>
        <authorList>
            <person name="Liu H."/>
        </authorList>
    </citation>
    <scope>NUCLEOTIDE SEQUENCE</scope>
    <source>
        <strain evidence="2">Prfri</strain>
        <tissue evidence="2">Muscle</tissue>
    </source>
</reference>
<dbReference type="PANTHER" id="PTHR13147:SF5">
    <property type="entry name" value="FOUR-JOINTED BOX PROTEIN 1"/>
    <property type="match status" value="1"/>
</dbReference>
<dbReference type="PRINTS" id="PR02072">
    <property type="entry name" value="4JOINTEDBOX1"/>
</dbReference>
<accession>A0AA88QLH9</accession>
<evidence type="ECO:0008006" key="4">
    <source>
        <dbReference type="Google" id="ProtNLM"/>
    </source>
</evidence>
<organism evidence="2 3">
    <name type="scientific">Cirrhinus molitorella</name>
    <name type="common">mud carp</name>
    <dbReference type="NCBI Taxonomy" id="172907"/>
    <lineage>
        <taxon>Eukaryota</taxon>
        <taxon>Metazoa</taxon>
        <taxon>Chordata</taxon>
        <taxon>Craniata</taxon>
        <taxon>Vertebrata</taxon>
        <taxon>Euteleostomi</taxon>
        <taxon>Actinopterygii</taxon>
        <taxon>Neopterygii</taxon>
        <taxon>Teleostei</taxon>
        <taxon>Ostariophysi</taxon>
        <taxon>Cypriniformes</taxon>
        <taxon>Cyprinidae</taxon>
        <taxon>Labeoninae</taxon>
        <taxon>Labeonini</taxon>
        <taxon>Cirrhinus</taxon>
    </lineage>
</organism>